<sequence length="217" mass="23737">MDNITLKNLSGLSVGSVYCIGRNYVAHAHEFNNEVPDKPLVFLKPASSITYEGPIQLPKESTDVHHEVELVVALGKGGKNIPQEEALTHVAGYTVGIDITARDIQARAKEKGHPWSVAKGFETFAPLAPFVLAEEINDPKSLELSLKVNDELRQKDSTNLMIFSVSDLISYLSTIFRLRPGDLLFTGTPKGVSPLHQGDHIEAAISQPSVQLKMEVI</sequence>
<dbReference type="RefSeq" id="WP_265786500.1">
    <property type="nucleotide sequence ID" value="NZ_BAABRS010000001.1"/>
</dbReference>
<reference evidence="3 4" key="1">
    <citation type="submission" date="2021-11" db="EMBL/GenBank/DDBJ databases">
        <title>Aliifidinibius sp. nov., a new bacterium isolated from saline soil.</title>
        <authorList>
            <person name="Galisteo C."/>
            <person name="De La Haba R."/>
            <person name="Sanchez-Porro C."/>
            <person name="Ventosa A."/>
        </authorList>
    </citation>
    <scope>NUCLEOTIDE SEQUENCE [LARGE SCALE GENOMIC DNA]</scope>
    <source>
        <strain evidence="3 4">KACC 190600</strain>
    </source>
</reference>
<dbReference type="EMBL" id="JAJNDC010000001">
    <property type="protein sequence ID" value="MCW9711356.1"/>
    <property type="molecule type" value="Genomic_DNA"/>
</dbReference>
<dbReference type="InterPro" id="IPR011234">
    <property type="entry name" value="Fumarylacetoacetase-like_C"/>
</dbReference>
<dbReference type="InterPro" id="IPR036663">
    <property type="entry name" value="Fumarylacetoacetase_C_sf"/>
</dbReference>
<name>A0ABT3PU24_9BACT</name>
<evidence type="ECO:0000259" key="2">
    <source>
        <dbReference type="Pfam" id="PF01557"/>
    </source>
</evidence>
<accession>A0ABT3PU24</accession>
<keyword evidence="1" id="KW-0479">Metal-binding</keyword>
<keyword evidence="3" id="KW-0378">Hydrolase</keyword>
<organism evidence="3 4">
    <name type="scientific">Fodinibius salicampi</name>
    <dbReference type="NCBI Taxonomy" id="1920655"/>
    <lineage>
        <taxon>Bacteria</taxon>
        <taxon>Pseudomonadati</taxon>
        <taxon>Balneolota</taxon>
        <taxon>Balneolia</taxon>
        <taxon>Balneolales</taxon>
        <taxon>Balneolaceae</taxon>
        <taxon>Fodinibius</taxon>
    </lineage>
</organism>
<dbReference type="PANTHER" id="PTHR11820">
    <property type="entry name" value="ACYLPYRUVASE"/>
    <property type="match status" value="1"/>
</dbReference>
<gene>
    <name evidence="3" type="ORF">LQ318_00430</name>
</gene>
<dbReference type="PANTHER" id="PTHR11820:SF7">
    <property type="entry name" value="ACYLPYRUVASE FAHD1, MITOCHONDRIAL"/>
    <property type="match status" value="1"/>
</dbReference>
<proteinExistence type="predicted"/>
<dbReference type="GO" id="GO:0016787">
    <property type="term" value="F:hydrolase activity"/>
    <property type="evidence" value="ECO:0007669"/>
    <property type="project" value="UniProtKB-KW"/>
</dbReference>
<feature type="domain" description="Fumarylacetoacetase-like C-terminal" evidence="2">
    <location>
        <begin position="17"/>
        <end position="206"/>
    </location>
</feature>
<dbReference type="Pfam" id="PF01557">
    <property type="entry name" value="FAA_hydrolase"/>
    <property type="match status" value="1"/>
</dbReference>
<protein>
    <submittedName>
        <fullName evidence="3">Fumarylacetoacetate hydrolase family protein</fullName>
    </submittedName>
</protein>
<comment type="caution">
    <text evidence="3">The sequence shown here is derived from an EMBL/GenBank/DDBJ whole genome shotgun (WGS) entry which is preliminary data.</text>
</comment>
<dbReference type="Proteomes" id="UP001207337">
    <property type="component" value="Unassembled WGS sequence"/>
</dbReference>
<evidence type="ECO:0000313" key="3">
    <source>
        <dbReference type="EMBL" id="MCW9711356.1"/>
    </source>
</evidence>
<evidence type="ECO:0000256" key="1">
    <source>
        <dbReference type="ARBA" id="ARBA00022723"/>
    </source>
</evidence>
<keyword evidence="4" id="KW-1185">Reference proteome</keyword>
<dbReference type="Gene3D" id="3.90.850.10">
    <property type="entry name" value="Fumarylacetoacetase-like, C-terminal domain"/>
    <property type="match status" value="1"/>
</dbReference>
<evidence type="ECO:0000313" key="4">
    <source>
        <dbReference type="Proteomes" id="UP001207337"/>
    </source>
</evidence>
<dbReference type="SUPFAM" id="SSF56529">
    <property type="entry name" value="FAH"/>
    <property type="match status" value="1"/>
</dbReference>